<evidence type="ECO:0000313" key="3">
    <source>
        <dbReference type="Proteomes" id="UP000631312"/>
    </source>
</evidence>
<gene>
    <name evidence="2" type="ORF">Alo02nite_32420</name>
</gene>
<feature type="region of interest" description="Disordered" evidence="1">
    <location>
        <begin position="1"/>
        <end position="21"/>
    </location>
</feature>
<evidence type="ECO:0000313" key="2">
    <source>
        <dbReference type="EMBL" id="GIE40344.1"/>
    </source>
</evidence>
<comment type="caution">
    <text evidence="2">The sequence shown here is derived from an EMBL/GenBank/DDBJ whole genome shotgun (WGS) entry which is preliminary data.</text>
</comment>
<feature type="compositionally biased region" description="Low complexity" evidence="1">
    <location>
        <begin position="7"/>
        <end position="16"/>
    </location>
</feature>
<evidence type="ECO:0000256" key="1">
    <source>
        <dbReference type="SAM" id="MobiDB-lite"/>
    </source>
</evidence>
<dbReference type="Proteomes" id="UP000631312">
    <property type="component" value="Unassembled WGS sequence"/>
</dbReference>
<reference evidence="2 3" key="1">
    <citation type="submission" date="2021-01" db="EMBL/GenBank/DDBJ databases">
        <title>Whole genome shotgun sequence of Actinoplanes lobatus NBRC 12513.</title>
        <authorList>
            <person name="Komaki H."/>
            <person name="Tamura T."/>
        </authorList>
    </citation>
    <scope>NUCLEOTIDE SEQUENCE [LARGE SCALE GENOMIC DNA]</scope>
    <source>
        <strain evidence="2 3">NBRC 12513</strain>
    </source>
</reference>
<name>A0ABQ4AH60_9ACTN</name>
<dbReference type="EMBL" id="BOMP01000044">
    <property type="protein sequence ID" value="GIE40344.1"/>
    <property type="molecule type" value="Genomic_DNA"/>
</dbReference>
<accession>A0ABQ4AH60</accession>
<proteinExistence type="predicted"/>
<protein>
    <submittedName>
        <fullName evidence="2">Uncharacterized protein</fullName>
    </submittedName>
</protein>
<organism evidence="2 3">
    <name type="scientific">Actinoplanes lobatus</name>
    <dbReference type="NCBI Taxonomy" id="113568"/>
    <lineage>
        <taxon>Bacteria</taxon>
        <taxon>Bacillati</taxon>
        <taxon>Actinomycetota</taxon>
        <taxon>Actinomycetes</taxon>
        <taxon>Micromonosporales</taxon>
        <taxon>Micromonosporaceae</taxon>
        <taxon>Actinoplanes</taxon>
    </lineage>
</organism>
<sequence>MRRPPVAGWGRTTGRARAGRPELWGTGTAAAAPTVVPAALGRDAAALGGIGAVRAKTVRFLWGAFTPVRYGD</sequence>
<keyword evidence="3" id="KW-1185">Reference proteome</keyword>